<reference evidence="2 3" key="1">
    <citation type="submission" date="2019-04" db="EMBL/GenBank/DDBJ databases">
        <title>Friends and foes A comparative genomics studyof 23 Aspergillus species from section Flavi.</title>
        <authorList>
            <consortium name="DOE Joint Genome Institute"/>
            <person name="Kjaerbolling I."/>
            <person name="Vesth T."/>
            <person name="Frisvad J.C."/>
            <person name="Nybo J.L."/>
            <person name="Theobald S."/>
            <person name="Kildgaard S."/>
            <person name="Isbrandt T."/>
            <person name="Kuo A."/>
            <person name="Sato A."/>
            <person name="Lyhne E.K."/>
            <person name="Kogle M.E."/>
            <person name="Wiebenga A."/>
            <person name="Kun R.S."/>
            <person name="Lubbers R.J."/>
            <person name="Makela M.R."/>
            <person name="Barry K."/>
            <person name="Chovatia M."/>
            <person name="Clum A."/>
            <person name="Daum C."/>
            <person name="Haridas S."/>
            <person name="He G."/>
            <person name="LaButti K."/>
            <person name="Lipzen A."/>
            <person name="Mondo S."/>
            <person name="Riley R."/>
            <person name="Salamov A."/>
            <person name="Simmons B.A."/>
            <person name="Magnuson J.K."/>
            <person name="Henrissat B."/>
            <person name="Mortensen U.H."/>
            <person name="Larsen T.O."/>
            <person name="Devries R.P."/>
            <person name="Grigoriev I.V."/>
            <person name="Machida M."/>
            <person name="Baker S.E."/>
            <person name="Andersen M.R."/>
        </authorList>
    </citation>
    <scope>NUCLEOTIDE SEQUENCE [LARGE SCALE GENOMIC DNA]</scope>
    <source>
        <strain evidence="2 3">IBT 29228</strain>
    </source>
</reference>
<keyword evidence="1" id="KW-0812">Transmembrane</keyword>
<protein>
    <submittedName>
        <fullName evidence="2">Uncharacterized protein</fullName>
    </submittedName>
</protein>
<feature type="transmembrane region" description="Helical" evidence="1">
    <location>
        <begin position="30"/>
        <end position="54"/>
    </location>
</feature>
<keyword evidence="1" id="KW-0472">Membrane</keyword>
<sequence>MLISSNITFFGFIFYYFSVIISALPCLFPFSFLFSSLLFAFLLLFVSPLWWLCIPSHAPCLLSRSADWNDGLI</sequence>
<feature type="transmembrane region" description="Helical" evidence="1">
    <location>
        <begin position="7"/>
        <end position="24"/>
    </location>
</feature>
<dbReference type="EMBL" id="ML736226">
    <property type="protein sequence ID" value="KAE8377296.1"/>
    <property type="molecule type" value="Genomic_DNA"/>
</dbReference>
<proteinExistence type="predicted"/>
<keyword evidence="1" id="KW-1133">Transmembrane helix</keyword>
<keyword evidence="3" id="KW-1185">Reference proteome</keyword>
<feature type="non-terminal residue" evidence="2">
    <location>
        <position position="73"/>
    </location>
</feature>
<accession>A0A5N7B6Q8</accession>
<evidence type="ECO:0000313" key="2">
    <source>
        <dbReference type="EMBL" id="KAE8377296.1"/>
    </source>
</evidence>
<evidence type="ECO:0000313" key="3">
    <source>
        <dbReference type="Proteomes" id="UP000326198"/>
    </source>
</evidence>
<gene>
    <name evidence="2" type="ORF">BDV26DRAFT_264037</name>
</gene>
<dbReference type="Proteomes" id="UP000326198">
    <property type="component" value="Unassembled WGS sequence"/>
</dbReference>
<evidence type="ECO:0000256" key="1">
    <source>
        <dbReference type="SAM" id="Phobius"/>
    </source>
</evidence>
<organism evidence="2 3">
    <name type="scientific">Aspergillus bertholletiae</name>
    <dbReference type="NCBI Taxonomy" id="1226010"/>
    <lineage>
        <taxon>Eukaryota</taxon>
        <taxon>Fungi</taxon>
        <taxon>Dikarya</taxon>
        <taxon>Ascomycota</taxon>
        <taxon>Pezizomycotina</taxon>
        <taxon>Eurotiomycetes</taxon>
        <taxon>Eurotiomycetidae</taxon>
        <taxon>Eurotiales</taxon>
        <taxon>Aspergillaceae</taxon>
        <taxon>Aspergillus</taxon>
        <taxon>Aspergillus subgen. Circumdati</taxon>
    </lineage>
</organism>
<name>A0A5N7B6Q8_9EURO</name>
<dbReference type="AlphaFoldDB" id="A0A5N7B6Q8"/>